<comment type="similarity">
    <text evidence="1 4">Belongs to the short-chain dehydrogenases/reductases (SDR) family.</text>
</comment>
<proteinExistence type="inferred from homology"/>
<dbReference type="PANTHER" id="PTHR43008">
    <property type="entry name" value="BENZIL REDUCTASE"/>
    <property type="match status" value="1"/>
</dbReference>
<name>A0A177TUL3_9BASI</name>
<dbReference type="SUPFAM" id="SSF51735">
    <property type="entry name" value="NAD(P)-binding Rossmann-fold domains"/>
    <property type="match status" value="1"/>
</dbReference>
<dbReference type="PRINTS" id="PR00081">
    <property type="entry name" value="GDHRDH"/>
</dbReference>
<dbReference type="Gene3D" id="3.40.50.720">
    <property type="entry name" value="NAD(P)-binding Rossmann-like Domain"/>
    <property type="match status" value="1"/>
</dbReference>
<organism evidence="5 6">
    <name type="scientific">Tilletia indica</name>
    <dbReference type="NCBI Taxonomy" id="43049"/>
    <lineage>
        <taxon>Eukaryota</taxon>
        <taxon>Fungi</taxon>
        <taxon>Dikarya</taxon>
        <taxon>Basidiomycota</taxon>
        <taxon>Ustilaginomycotina</taxon>
        <taxon>Exobasidiomycetes</taxon>
        <taxon>Tilletiales</taxon>
        <taxon>Tilletiaceae</taxon>
        <taxon>Tilletia</taxon>
    </lineage>
</organism>
<evidence type="ECO:0008006" key="7">
    <source>
        <dbReference type="Google" id="ProtNLM"/>
    </source>
</evidence>
<evidence type="ECO:0000256" key="2">
    <source>
        <dbReference type="ARBA" id="ARBA00022857"/>
    </source>
</evidence>
<dbReference type="AlphaFoldDB" id="A0A177TUL3"/>
<dbReference type="EMBL" id="LWDF02000085">
    <property type="protein sequence ID" value="KAE8258042.1"/>
    <property type="molecule type" value="Genomic_DNA"/>
</dbReference>
<dbReference type="Proteomes" id="UP000077521">
    <property type="component" value="Unassembled WGS sequence"/>
</dbReference>
<gene>
    <name evidence="5" type="ORF">A4X13_0g1952</name>
</gene>
<comment type="caution">
    <text evidence="5">The sequence shown here is derived from an EMBL/GenBank/DDBJ whole genome shotgun (WGS) entry which is preliminary data.</text>
</comment>
<keyword evidence="6" id="KW-1185">Reference proteome</keyword>
<reference evidence="5" key="2">
    <citation type="journal article" date="2019" name="IMA Fungus">
        <title>Genome sequencing and comparison of five Tilletia species to identify candidate genes for the detection of regulated species infecting wheat.</title>
        <authorList>
            <person name="Nguyen H.D.T."/>
            <person name="Sultana T."/>
            <person name="Kesanakurti P."/>
            <person name="Hambleton S."/>
        </authorList>
    </citation>
    <scope>NUCLEOTIDE SEQUENCE</scope>
    <source>
        <strain evidence="5">DAOMC 236416</strain>
    </source>
</reference>
<protein>
    <recommendedName>
        <fullName evidence="7">NAD(P)-binding protein</fullName>
    </recommendedName>
</protein>
<dbReference type="GO" id="GO:0016616">
    <property type="term" value="F:oxidoreductase activity, acting on the CH-OH group of donors, NAD or NADP as acceptor"/>
    <property type="evidence" value="ECO:0007669"/>
    <property type="project" value="UniProtKB-ARBA"/>
</dbReference>
<sequence>MASIAKSGPCILLTGASKGIGLATLRLLLELPKSLKYPSTEAPPSIVTISRSIPDELQQLASQYGDRVELVQGDVTSQEVNAKAVQRAEEKYGRLDALILNAGVLGMGKQGEVAPETFAEVINVNLVSLHSTIQAALPLLRKSPSGLGKVVLVSSGAAVSAVAGWGAYCVSKAGAVTLGKILAIEEKDLAVWSVRPGVVDTYMQSQIRSDGAAHMEESTRKRFIDSHSGGKLLPAHAPAHVLCTLALRGTREEPRTAEGAGAGAEGAFISWDSEELKDWRAE</sequence>
<evidence type="ECO:0000256" key="3">
    <source>
        <dbReference type="ARBA" id="ARBA00023002"/>
    </source>
</evidence>
<dbReference type="GO" id="GO:0050664">
    <property type="term" value="F:oxidoreductase activity, acting on NAD(P)H, oxygen as acceptor"/>
    <property type="evidence" value="ECO:0007669"/>
    <property type="project" value="TreeGrafter"/>
</dbReference>
<dbReference type="PRINTS" id="PR00080">
    <property type="entry name" value="SDRFAMILY"/>
</dbReference>
<evidence type="ECO:0000256" key="4">
    <source>
        <dbReference type="RuleBase" id="RU000363"/>
    </source>
</evidence>
<evidence type="ECO:0000256" key="1">
    <source>
        <dbReference type="ARBA" id="ARBA00006484"/>
    </source>
</evidence>
<dbReference type="Pfam" id="PF00106">
    <property type="entry name" value="adh_short"/>
    <property type="match status" value="1"/>
</dbReference>
<keyword evidence="3" id="KW-0560">Oxidoreductase</keyword>
<dbReference type="PROSITE" id="PS00061">
    <property type="entry name" value="ADH_SHORT"/>
    <property type="match status" value="1"/>
</dbReference>
<evidence type="ECO:0000313" key="5">
    <source>
        <dbReference type="EMBL" id="KAE8258042.1"/>
    </source>
</evidence>
<keyword evidence="2" id="KW-0521">NADP</keyword>
<evidence type="ECO:0000313" key="6">
    <source>
        <dbReference type="Proteomes" id="UP000077521"/>
    </source>
</evidence>
<reference evidence="5" key="1">
    <citation type="submission" date="2016-04" db="EMBL/GenBank/DDBJ databases">
        <authorList>
            <person name="Nguyen H.D."/>
            <person name="Samba Siva P."/>
            <person name="Cullis J."/>
            <person name="Levesque C.A."/>
            <person name="Hambleton S."/>
        </authorList>
    </citation>
    <scope>NUCLEOTIDE SEQUENCE</scope>
    <source>
        <strain evidence="5">DAOMC 236416</strain>
    </source>
</reference>
<dbReference type="InterPro" id="IPR002347">
    <property type="entry name" value="SDR_fam"/>
</dbReference>
<accession>A0A177TUL3</accession>
<dbReference type="OrthoDB" id="9876299at2759"/>
<dbReference type="InterPro" id="IPR020904">
    <property type="entry name" value="Sc_DH/Rdtase_CS"/>
</dbReference>
<dbReference type="InterPro" id="IPR036291">
    <property type="entry name" value="NAD(P)-bd_dom_sf"/>
</dbReference>
<dbReference type="PANTHER" id="PTHR43008:SF8">
    <property type="entry name" value="BENZIL REDUCTASE ((S)-BENZOIN FORMING) IRC24"/>
    <property type="match status" value="1"/>
</dbReference>